<evidence type="ECO:0000313" key="2">
    <source>
        <dbReference type="Proteomes" id="UP000237839"/>
    </source>
</evidence>
<proteinExistence type="predicted"/>
<dbReference type="RefSeq" id="WP_105532482.1">
    <property type="nucleotide sequence ID" value="NZ_PUGF01000012.1"/>
</dbReference>
<accession>A0A2S9GY71</accession>
<dbReference type="Proteomes" id="UP000237839">
    <property type="component" value="Unassembled WGS sequence"/>
</dbReference>
<dbReference type="AlphaFoldDB" id="A0A2S9GY71"/>
<organism evidence="1 2">
    <name type="scientific">Solimicrobium silvestre</name>
    <dbReference type="NCBI Taxonomy" id="2099400"/>
    <lineage>
        <taxon>Bacteria</taxon>
        <taxon>Pseudomonadati</taxon>
        <taxon>Pseudomonadota</taxon>
        <taxon>Betaproteobacteria</taxon>
        <taxon>Burkholderiales</taxon>
        <taxon>Oxalobacteraceae</taxon>
        <taxon>Solimicrobium</taxon>
    </lineage>
</organism>
<protein>
    <submittedName>
        <fullName evidence="1">Uncharacterized protein</fullName>
    </submittedName>
</protein>
<reference evidence="1 2" key="1">
    <citation type="submission" date="2018-02" db="EMBL/GenBank/DDBJ databases">
        <title>Solimicrobium silvestre gen. nov., sp. nov., isolated from alpine forest soil.</title>
        <authorList>
            <person name="Margesin R."/>
            <person name="Albuquerque L."/>
            <person name="Zhang D.-C."/>
            <person name="Froufe H.J.C."/>
            <person name="Severino R."/>
            <person name="Roxo I."/>
            <person name="Egas C."/>
            <person name="Da Costa M.S."/>
        </authorList>
    </citation>
    <scope>NUCLEOTIDE SEQUENCE [LARGE SCALE GENOMIC DNA]</scope>
    <source>
        <strain evidence="1 2">S20-91</strain>
    </source>
</reference>
<name>A0A2S9GY71_9BURK</name>
<keyword evidence="2" id="KW-1185">Reference proteome</keyword>
<comment type="caution">
    <text evidence="1">The sequence shown here is derived from an EMBL/GenBank/DDBJ whole genome shotgun (WGS) entry which is preliminary data.</text>
</comment>
<dbReference type="EMBL" id="PUGF01000012">
    <property type="protein sequence ID" value="PRC92672.1"/>
    <property type="molecule type" value="Genomic_DNA"/>
</dbReference>
<dbReference type="OrthoDB" id="8810677at2"/>
<evidence type="ECO:0000313" key="1">
    <source>
        <dbReference type="EMBL" id="PRC92672.1"/>
    </source>
</evidence>
<sequence>MSFYADAANTADKLLKKYGQTAILRVLTPVVYDPTSIVPSSAATTDYPVTVALFDYTWRQGGLSTTANTMIEAGDKEIYMSAVGLTLIPQPENQVIAGGQTWTIKSVKQVNPAGTAVIYTLQGRT</sequence>
<gene>
    <name evidence="1" type="ORF">S2091_2727</name>
</gene>